<keyword evidence="3" id="KW-1185">Reference proteome</keyword>
<evidence type="ECO:0000256" key="1">
    <source>
        <dbReference type="SAM" id="Phobius"/>
    </source>
</evidence>
<name>A0ABT0XZ49_9ACTN</name>
<keyword evidence="1" id="KW-0472">Membrane</keyword>
<dbReference type="Proteomes" id="UP001523216">
    <property type="component" value="Unassembled WGS sequence"/>
</dbReference>
<keyword evidence="1" id="KW-1133">Transmembrane helix</keyword>
<keyword evidence="1" id="KW-0812">Transmembrane</keyword>
<organism evidence="2 3">
    <name type="scientific">Paractinoplanes hotanensis</name>
    <dbReference type="NCBI Taxonomy" id="2906497"/>
    <lineage>
        <taxon>Bacteria</taxon>
        <taxon>Bacillati</taxon>
        <taxon>Actinomycetota</taxon>
        <taxon>Actinomycetes</taxon>
        <taxon>Micromonosporales</taxon>
        <taxon>Micromonosporaceae</taxon>
        <taxon>Paractinoplanes</taxon>
    </lineage>
</organism>
<evidence type="ECO:0000313" key="3">
    <source>
        <dbReference type="Proteomes" id="UP001523216"/>
    </source>
</evidence>
<protein>
    <submittedName>
        <fullName evidence="2">Uncharacterized protein</fullName>
    </submittedName>
</protein>
<dbReference type="RefSeq" id="WP_251798944.1">
    <property type="nucleotide sequence ID" value="NZ_JAMQOL010000019.1"/>
</dbReference>
<accession>A0ABT0XZ49</accession>
<evidence type="ECO:0000313" key="2">
    <source>
        <dbReference type="EMBL" id="MCM4079064.1"/>
    </source>
</evidence>
<sequence length="179" mass="20670">MYLVPPMDDEPPPAYVDFVSCHLDDLRRETSRLVGGDPEAEHLYMDVLADVASHWRRLSWRRRLLGRPHAAYEYLRHRLEVRTKQWRDDQIYEVDVRVLHRPAYAPALYRRGGSIALLKAAVLPDTHRSGRVSAAADAGIAWCQAYRRQQWHAVGRRIAFGILLIAILIQTMSKIAVDY</sequence>
<comment type="caution">
    <text evidence="2">The sequence shown here is derived from an EMBL/GenBank/DDBJ whole genome shotgun (WGS) entry which is preliminary data.</text>
</comment>
<dbReference type="EMBL" id="JAMQOL010000019">
    <property type="protein sequence ID" value="MCM4079064.1"/>
    <property type="molecule type" value="Genomic_DNA"/>
</dbReference>
<reference evidence="2 3" key="1">
    <citation type="submission" date="2022-06" db="EMBL/GenBank/DDBJ databases">
        <title>Actinoplanes abujensis sp. nov., isolated from Nigerian arid soil.</title>
        <authorList>
            <person name="Ding P."/>
        </authorList>
    </citation>
    <scope>NUCLEOTIDE SEQUENCE [LARGE SCALE GENOMIC DNA]</scope>
    <source>
        <strain evidence="3">TRM88002</strain>
    </source>
</reference>
<feature type="transmembrane region" description="Helical" evidence="1">
    <location>
        <begin position="158"/>
        <end position="177"/>
    </location>
</feature>
<gene>
    <name evidence="2" type="ORF">LXN57_15940</name>
</gene>
<proteinExistence type="predicted"/>